<keyword evidence="4" id="KW-1185">Reference proteome</keyword>
<feature type="compositionally biased region" description="Basic and acidic residues" evidence="1">
    <location>
        <begin position="127"/>
        <end position="139"/>
    </location>
</feature>
<feature type="region of interest" description="Disordered" evidence="1">
    <location>
        <begin position="41"/>
        <end position="176"/>
    </location>
</feature>
<dbReference type="EMBL" id="NHSF01000079">
    <property type="protein sequence ID" value="MBK5932189.1"/>
    <property type="molecule type" value="Genomic_DNA"/>
</dbReference>
<name>A0AAJ0XGJ9_HALSE</name>
<protein>
    <submittedName>
        <fullName evidence="3">Uncharacterized protein</fullName>
    </submittedName>
</protein>
<accession>A0AAJ0XGJ9</accession>
<comment type="caution">
    <text evidence="3">The sequence shown here is derived from an EMBL/GenBank/DDBJ whole genome shotgun (WGS) entry which is preliminary data.</text>
</comment>
<evidence type="ECO:0000313" key="4">
    <source>
        <dbReference type="Proteomes" id="UP001296967"/>
    </source>
</evidence>
<proteinExistence type="predicted"/>
<dbReference type="Proteomes" id="UP001296967">
    <property type="component" value="Unassembled WGS sequence"/>
</dbReference>
<gene>
    <name evidence="3" type="ORF">CCR82_17030</name>
</gene>
<sequence length="206" mass="24103">MHPIMLLLCGVLASPSGWAWNPYDTDSSWSGAKSDRRFVLPEAERPGSWDSRSQWYLPEDQPRNQWSPEPGRASDYGWDSAPEPTDWAAPDRWRDGAEIVDDRWRQPKRGRARSAGSEPLETNGYQFRHDPKLDARQADQRNGWQFRPRSEREQARSVAENRRYPPIDEREYYPRGPWRSYQDEGAAFGYHADDLRSNGSPRQWPR</sequence>
<feature type="signal peptide" evidence="2">
    <location>
        <begin position="1"/>
        <end position="19"/>
    </location>
</feature>
<evidence type="ECO:0000256" key="1">
    <source>
        <dbReference type="SAM" id="MobiDB-lite"/>
    </source>
</evidence>
<feature type="chain" id="PRO_5042471674" evidence="2">
    <location>
        <begin position="20"/>
        <end position="206"/>
    </location>
</feature>
<evidence type="ECO:0000256" key="2">
    <source>
        <dbReference type="SAM" id="SignalP"/>
    </source>
</evidence>
<feature type="compositionally biased region" description="Basic and acidic residues" evidence="1">
    <location>
        <begin position="89"/>
        <end position="105"/>
    </location>
</feature>
<organism evidence="3 4">
    <name type="scientific">Halochromatium salexigens</name>
    <name type="common">Chromatium salexigens</name>
    <dbReference type="NCBI Taxonomy" id="49447"/>
    <lineage>
        <taxon>Bacteria</taxon>
        <taxon>Pseudomonadati</taxon>
        <taxon>Pseudomonadota</taxon>
        <taxon>Gammaproteobacteria</taxon>
        <taxon>Chromatiales</taxon>
        <taxon>Chromatiaceae</taxon>
        <taxon>Halochromatium</taxon>
    </lineage>
</organism>
<evidence type="ECO:0000313" key="3">
    <source>
        <dbReference type="EMBL" id="MBK5932189.1"/>
    </source>
</evidence>
<dbReference type="AlphaFoldDB" id="A0AAJ0XGJ9"/>
<reference evidence="3" key="2">
    <citation type="journal article" date="2020" name="Microorganisms">
        <title>Osmotic Adaptation and Compatible Solute Biosynthesis of Phototrophic Bacteria as Revealed from Genome Analyses.</title>
        <authorList>
            <person name="Imhoff J.F."/>
            <person name="Rahn T."/>
            <person name="Kunzel S."/>
            <person name="Keller A."/>
            <person name="Neulinger S.C."/>
        </authorList>
    </citation>
    <scope>NUCLEOTIDE SEQUENCE</scope>
    <source>
        <strain evidence="3">DSM 4395</strain>
    </source>
</reference>
<feature type="compositionally biased region" description="Basic and acidic residues" evidence="1">
    <location>
        <begin position="148"/>
        <end position="173"/>
    </location>
</feature>
<keyword evidence="2" id="KW-0732">Signal</keyword>
<reference evidence="3" key="1">
    <citation type="submission" date="2017-05" db="EMBL/GenBank/DDBJ databases">
        <authorList>
            <person name="Imhoff J.F."/>
            <person name="Rahn T."/>
            <person name="Kuenzel S."/>
            <person name="Neulinger S.C."/>
        </authorList>
    </citation>
    <scope>NUCLEOTIDE SEQUENCE</scope>
    <source>
        <strain evidence="3">DSM 4395</strain>
    </source>
</reference>